<comment type="cofactor">
    <cofactor evidence="1">
        <name>Mg(2+)</name>
        <dbReference type="ChEBI" id="CHEBI:18420"/>
    </cofactor>
</comment>
<dbReference type="InterPro" id="IPR020084">
    <property type="entry name" value="NUDIX_hydrolase_CS"/>
</dbReference>
<dbReference type="PRINTS" id="PR00502">
    <property type="entry name" value="NUDIXFAMILY"/>
</dbReference>
<sequence length="133" mass="15430">MKKEIVYAYIRNKNKILMVNNIGIGWTFPGGTVEKFETKESAIIREVFEETGLSINIEKVLDISESVIDGIKYKFTTYFVNIVEGEIKNTDIEILEIKWIQVNIAKSMKSKFPIYSNELSIFKLEKEIELNEL</sequence>
<dbReference type="EMBL" id="JAAROP010000026">
    <property type="protein sequence ID" value="MBC1324152.1"/>
    <property type="molecule type" value="Genomic_DNA"/>
</dbReference>
<evidence type="ECO:0000259" key="4">
    <source>
        <dbReference type="PROSITE" id="PS51462"/>
    </source>
</evidence>
<dbReference type="PROSITE" id="PS51462">
    <property type="entry name" value="NUDIX"/>
    <property type="match status" value="1"/>
</dbReference>
<evidence type="ECO:0000313" key="6">
    <source>
        <dbReference type="Proteomes" id="UP000522007"/>
    </source>
</evidence>
<dbReference type="Pfam" id="PF00293">
    <property type="entry name" value="NUDIX"/>
    <property type="match status" value="1"/>
</dbReference>
<keyword evidence="2 3" id="KW-0378">Hydrolase</keyword>
<evidence type="ECO:0000256" key="2">
    <source>
        <dbReference type="ARBA" id="ARBA00022801"/>
    </source>
</evidence>
<proteinExistence type="inferred from homology"/>
<dbReference type="InterPro" id="IPR020476">
    <property type="entry name" value="Nudix_hydrolase"/>
</dbReference>
<dbReference type="PANTHER" id="PTHR43046">
    <property type="entry name" value="GDP-MANNOSE MANNOSYL HYDROLASE"/>
    <property type="match status" value="1"/>
</dbReference>
<name>A0A7X0T7S0_LISWE</name>
<dbReference type="InterPro" id="IPR015797">
    <property type="entry name" value="NUDIX_hydrolase-like_dom_sf"/>
</dbReference>
<dbReference type="AlphaFoldDB" id="A0A7X0T7S0"/>
<dbReference type="Proteomes" id="UP000522007">
    <property type="component" value="Unassembled WGS sequence"/>
</dbReference>
<dbReference type="GO" id="GO:0016787">
    <property type="term" value="F:hydrolase activity"/>
    <property type="evidence" value="ECO:0007669"/>
    <property type="project" value="UniProtKB-KW"/>
</dbReference>
<evidence type="ECO:0000313" key="5">
    <source>
        <dbReference type="EMBL" id="MBC1324152.1"/>
    </source>
</evidence>
<comment type="caution">
    <text evidence="5">The sequence shown here is derived from an EMBL/GenBank/DDBJ whole genome shotgun (WGS) entry which is preliminary data.</text>
</comment>
<protein>
    <submittedName>
        <fullName evidence="5">NUDIX hydrolase</fullName>
    </submittedName>
</protein>
<accession>A0A7X0T7S0</accession>
<organism evidence="5 6">
    <name type="scientific">Listeria welshimeri</name>
    <dbReference type="NCBI Taxonomy" id="1643"/>
    <lineage>
        <taxon>Bacteria</taxon>
        <taxon>Bacillati</taxon>
        <taxon>Bacillota</taxon>
        <taxon>Bacilli</taxon>
        <taxon>Bacillales</taxon>
        <taxon>Listeriaceae</taxon>
        <taxon>Listeria</taxon>
    </lineage>
</organism>
<dbReference type="InterPro" id="IPR000086">
    <property type="entry name" value="NUDIX_hydrolase_dom"/>
</dbReference>
<dbReference type="CDD" id="cd02883">
    <property type="entry name" value="NUDIX_Hydrolase"/>
    <property type="match status" value="1"/>
</dbReference>
<gene>
    <name evidence="5" type="ORF">HB853_14605</name>
</gene>
<evidence type="ECO:0000256" key="1">
    <source>
        <dbReference type="ARBA" id="ARBA00001946"/>
    </source>
</evidence>
<evidence type="ECO:0000256" key="3">
    <source>
        <dbReference type="RuleBase" id="RU003476"/>
    </source>
</evidence>
<dbReference type="PANTHER" id="PTHR43046:SF14">
    <property type="entry name" value="MUTT_NUDIX FAMILY PROTEIN"/>
    <property type="match status" value="1"/>
</dbReference>
<comment type="similarity">
    <text evidence="3">Belongs to the Nudix hydrolase family.</text>
</comment>
<dbReference type="SUPFAM" id="SSF55811">
    <property type="entry name" value="Nudix"/>
    <property type="match status" value="1"/>
</dbReference>
<dbReference type="PROSITE" id="PS00893">
    <property type="entry name" value="NUDIX_BOX"/>
    <property type="match status" value="1"/>
</dbReference>
<dbReference type="Gene3D" id="3.90.79.10">
    <property type="entry name" value="Nucleoside Triphosphate Pyrophosphohydrolase"/>
    <property type="match status" value="1"/>
</dbReference>
<feature type="domain" description="Nudix hydrolase" evidence="4">
    <location>
        <begin position="1"/>
        <end position="122"/>
    </location>
</feature>
<reference evidence="5 6" key="1">
    <citation type="submission" date="2020-03" db="EMBL/GenBank/DDBJ databases">
        <title>Soil Listeria distribution.</title>
        <authorList>
            <person name="Liao J."/>
            <person name="Wiedmann M."/>
        </authorList>
    </citation>
    <scope>NUCLEOTIDE SEQUENCE [LARGE SCALE GENOMIC DNA]</scope>
    <source>
        <strain evidence="5 6">FSL L7-1829</strain>
    </source>
</reference>